<feature type="domain" description="Polycomb protein SUZ12-like zinc finger" evidence="3">
    <location>
        <begin position="145"/>
        <end position="199"/>
    </location>
</feature>
<reference evidence="6" key="1">
    <citation type="journal article" date="2014" name="Science">
        <title>Ancient hybridizations among the ancestral genomes of bread wheat.</title>
        <authorList>
            <consortium name="International Wheat Genome Sequencing Consortium,"/>
            <person name="Marcussen T."/>
            <person name="Sandve S.R."/>
            <person name="Heier L."/>
            <person name="Spannagl M."/>
            <person name="Pfeifer M."/>
            <person name="Jakobsen K.S."/>
            <person name="Wulff B.B."/>
            <person name="Steuernagel B."/>
            <person name="Mayer K.F."/>
            <person name="Olsen O.A."/>
        </authorList>
    </citation>
    <scope>NUCLEOTIDE SEQUENCE [LARGE SCALE GENOMIC DNA]</scope>
    <source>
        <strain evidence="6">cv. AL8/78</strain>
    </source>
</reference>
<dbReference type="Pfam" id="PF23320">
    <property type="entry name" value="Zn_SUZ12"/>
    <property type="match status" value="1"/>
</dbReference>
<reference evidence="6" key="2">
    <citation type="journal article" date="2017" name="Nat. Plants">
        <title>The Aegilops tauschii genome reveals multiple impacts of transposons.</title>
        <authorList>
            <person name="Zhao G."/>
            <person name="Zou C."/>
            <person name="Li K."/>
            <person name="Wang K."/>
            <person name="Li T."/>
            <person name="Gao L."/>
            <person name="Zhang X."/>
            <person name="Wang H."/>
            <person name="Yang Z."/>
            <person name="Liu X."/>
            <person name="Jiang W."/>
            <person name="Mao L."/>
            <person name="Kong X."/>
            <person name="Jiao Y."/>
            <person name="Jia J."/>
        </authorList>
    </citation>
    <scope>NUCLEOTIDE SEQUENCE [LARGE SCALE GENOMIC DNA]</scope>
    <source>
        <strain evidence="6">cv. AL8/78</strain>
    </source>
</reference>
<dbReference type="PANTHER" id="PTHR22597">
    <property type="entry name" value="POLYCOMB GROUP PROTEIN"/>
    <property type="match status" value="1"/>
</dbReference>
<dbReference type="Pfam" id="PF24663">
    <property type="entry name" value="DUF7651"/>
    <property type="match status" value="1"/>
</dbReference>
<evidence type="ECO:0000256" key="1">
    <source>
        <dbReference type="ARBA" id="ARBA00023015"/>
    </source>
</evidence>
<protein>
    <recommendedName>
        <fullName evidence="7">Polycomb protein VEFS-Box domain-containing protein</fullName>
    </recommendedName>
</protein>
<keyword evidence="2" id="KW-0804">Transcription</keyword>
<evidence type="ECO:0008006" key="7">
    <source>
        <dbReference type="Google" id="ProtNLM"/>
    </source>
</evidence>
<proteinExistence type="predicted"/>
<keyword evidence="6" id="KW-1185">Reference proteome</keyword>
<evidence type="ECO:0000256" key="2">
    <source>
        <dbReference type="ARBA" id="ARBA00023163"/>
    </source>
</evidence>
<dbReference type="AlphaFoldDB" id="A0A452XBA3"/>
<accession>A0A452XBA3</accession>
<dbReference type="EnsemblPlants" id="AET0Gv20006100.54">
    <property type="protein sequence ID" value="AET0Gv20006100.54"/>
    <property type="gene ID" value="AET0Gv20006100"/>
</dbReference>
<evidence type="ECO:0000313" key="6">
    <source>
        <dbReference type="Proteomes" id="UP000015105"/>
    </source>
</evidence>
<evidence type="ECO:0000259" key="4">
    <source>
        <dbReference type="Pfam" id="PF24663"/>
    </source>
</evidence>
<dbReference type="InterPro" id="IPR056068">
    <property type="entry name" value="EMF2-like_DUF7651"/>
</dbReference>
<feature type="domain" description="DUF7651" evidence="4">
    <location>
        <begin position="19"/>
        <end position="116"/>
    </location>
</feature>
<reference evidence="5" key="3">
    <citation type="submission" date="2019-03" db="UniProtKB">
        <authorList>
            <consortium name="EnsemblPlants"/>
        </authorList>
    </citation>
    <scope>IDENTIFICATION</scope>
</reference>
<dbReference type="InterPro" id="IPR057540">
    <property type="entry name" value="Znf_SUZ12"/>
</dbReference>
<dbReference type="CDD" id="cd21749">
    <property type="entry name" value="ZnB-Zn_EMF2-like"/>
    <property type="match status" value="1"/>
</dbReference>
<evidence type="ECO:0000259" key="3">
    <source>
        <dbReference type="Pfam" id="PF23320"/>
    </source>
</evidence>
<dbReference type="PANTHER" id="PTHR22597:SF23">
    <property type="entry name" value="POLYCOMB PROTEIN VEFS-BOX DOMAIN-CONTAINING PROTEIN"/>
    <property type="match status" value="1"/>
</dbReference>
<dbReference type="GO" id="GO:0005634">
    <property type="term" value="C:nucleus"/>
    <property type="evidence" value="ECO:0007669"/>
    <property type="project" value="TreeGrafter"/>
</dbReference>
<keyword evidence="1" id="KW-0805">Transcription regulation</keyword>
<organism evidence="5 6">
    <name type="scientific">Aegilops tauschii subsp. strangulata</name>
    <name type="common">Goatgrass</name>
    <dbReference type="NCBI Taxonomy" id="200361"/>
    <lineage>
        <taxon>Eukaryota</taxon>
        <taxon>Viridiplantae</taxon>
        <taxon>Streptophyta</taxon>
        <taxon>Embryophyta</taxon>
        <taxon>Tracheophyta</taxon>
        <taxon>Spermatophyta</taxon>
        <taxon>Magnoliopsida</taxon>
        <taxon>Liliopsida</taxon>
        <taxon>Poales</taxon>
        <taxon>Poaceae</taxon>
        <taxon>BOP clade</taxon>
        <taxon>Pooideae</taxon>
        <taxon>Triticodae</taxon>
        <taxon>Triticeae</taxon>
        <taxon>Triticinae</taxon>
        <taxon>Aegilops</taxon>
    </lineage>
</organism>
<dbReference type="Gramene" id="AET0Gv20006100.54">
    <property type="protein sequence ID" value="AET0Gv20006100.54"/>
    <property type="gene ID" value="AET0Gv20006100"/>
</dbReference>
<name>A0A452XBA3_AEGTS</name>
<sequence>TSALSLSVVVSDSEGQVGENNCSGDHVEASALRKLEGKCFWGKIPINLLGSSLENCVTLNLGHTVELASTVTMNPSFLEPKFLEQDSCLTFCSHKVDATGSYQLQVGISVQEAGARDMSESPYNSYSYSDVPPSSLPHIIRLRAGNVIFNFKYYNNTMQKTEVTEDFACAFCLVKCGSYKGLGCHLNSTHDLFHFEFWVDI</sequence>
<dbReference type="Proteomes" id="UP000015105">
    <property type="component" value="Unassembled WGS sequence"/>
</dbReference>
<evidence type="ECO:0000313" key="5">
    <source>
        <dbReference type="EnsemblPlants" id="AET0Gv20006100.54"/>
    </source>
</evidence>
<dbReference type="GO" id="GO:0031490">
    <property type="term" value="F:chromatin DNA binding"/>
    <property type="evidence" value="ECO:0007669"/>
    <property type="project" value="TreeGrafter"/>
</dbReference>